<dbReference type="Proteomes" id="UP000635071">
    <property type="component" value="Unassembled WGS sequence"/>
</dbReference>
<protein>
    <recommendedName>
        <fullName evidence="10">Type IV secretion system protein</fullName>
    </recommendedName>
</protein>
<keyword evidence="3 7" id="KW-0812">Transmembrane</keyword>
<comment type="subcellular location">
    <subcellularLocation>
        <location evidence="1">Membrane</location>
        <topology evidence="1">Multi-pass membrane protein</topology>
    </subcellularLocation>
</comment>
<evidence type="ECO:0000256" key="7">
    <source>
        <dbReference type="SAM" id="Phobius"/>
    </source>
</evidence>
<feature type="transmembrane region" description="Helical" evidence="7">
    <location>
        <begin position="149"/>
        <end position="174"/>
    </location>
</feature>
<evidence type="ECO:0000313" key="9">
    <source>
        <dbReference type="Proteomes" id="UP000635071"/>
    </source>
</evidence>
<sequence>MNPLFCTPPAVPGLAARLLADTDCQAFGLVERGYAALAAPGGPASAALSGLLVIAVAIFGYRLLLGRGVLSDSIGLVVRIGIVLAIATSWATWQTLAYDTLARAPTRIAGELLIGAATIDPLLGVQAVLDRIEAASVGFRTRAGIASPLVGGPAASSMTLTVSAFVLTLSTVGLLVTARLVLAIMLAIAPLMAGFLLFDATRGMAEGWLRAMVAAALVPLFVLTLVTIETAILLPLVARLLAEQAAGVYAAASVTPIGLVALVFAAAMLAGAAAGSRIAGGIRLPRRSVSPVSDVSATMTNNQSSTSIAAPAAPRAVAEALAAATRREAAGRSGGSRPMATALVQSLERSSRTGIASGPVIMPMQAGTRPALSRAPRRTRAAQRRDQ</sequence>
<reference evidence="8" key="1">
    <citation type="journal article" date="2014" name="Int. J. Syst. Evol. Microbiol.">
        <title>Complete genome sequence of Corynebacterium casei LMG S-19264T (=DSM 44701T), isolated from a smear-ripened cheese.</title>
        <authorList>
            <consortium name="US DOE Joint Genome Institute (JGI-PGF)"/>
            <person name="Walter F."/>
            <person name="Albersmeier A."/>
            <person name="Kalinowski J."/>
            <person name="Ruckert C."/>
        </authorList>
    </citation>
    <scope>NUCLEOTIDE SEQUENCE</scope>
    <source>
        <strain evidence="8">CGMCC 1.15519</strain>
    </source>
</reference>
<feature type="transmembrane region" description="Helical" evidence="7">
    <location>
        <begin position="44"/>
        <end position="64"/>
    </location>
</feature>
<dbReference type="GO" id="GO:0030255">
    <property type="term" value="P:protein secretion by the type IV secretion system"/>
    <property type="evidence" value="ECO:0007669"/>
    <property type="project" value="InterPro"/>
</dbReference>
<comment type="similarity">
    <text evidence="2">Belongs to the TrbL/VirB6 family.</text>
</comment>
<comment type="caution">
    <text evidence="8">The sequence shown here is derived from an EMBL/GenBank/DDBJ whole genome shotgun (WGS) entry which is preliminary data.</text>
</comment>
<dbReference type="EMBL" id="BMJM01000002">
    <property type="protein sequence ID" value="GGE02927.1"/>
    <property type="molecule type" value="Genomic_DNA"/>
</dbReference>
<proteinExistence type="inferred from homology"/>
<evidence type="ECO:0008006" key="10">
    <source>
        <dbReference type="Google" id="ProtNLM"/>
    </source>
</evidence>
<dbReference type="GO" id="GO:0016020">
    <property type="term" value="C:membrane"/>
    <property type="evidence" value="ECO:0007669"/>
    <property type="project" value="UniProtKB-SubCell"/>
</dbReference>
<evidence type="ECO:0000256" key="6">
    <source>
        <dbReference type="SAM" id="MobiDB-lite"/>
    </source>
</evidence>
<feature type="compositionally biased region" description="Basic residues" evidence="6">
    <location>
        <begin position="375"/>
        <end position="387"/>
    </location>
</feature>
<dbReference type="Pfam" id="PF04610">
    <property type="entry name" value="TrbL"/>
    <property type="match status" value="1"/>
</dbReference>
<keyword evidence="4 7" id="KW-1133">Transmembrane helix</keyword>
<dbReference type="AlphaFoldDB" id="A0A916ZL45"/>
<keyword evidence="5 7" id="KW-0472">Membrane</keyword>
<name>A0A916ZL45_9SPHN</name>
<feature type="transmembrane region" description="Helical" evidence="7">
    <location>
        <begin position="76"/>
        <end position="96"/>
    </location>
</feature>
<evidence type="ECO:0000256" key="1">
    <source>
        <dbReference type="ARBA" id="ARBA00004141"/>
    </source>
</evidence>
<feature type="transmembrane region" description="Helical" evidence="7">
    <location>
        <begin position="180"/>
        <end position="200"/>
    </location>
</feature>
<dbReference type="RefSeq" id="WP_188761520.1">
    <property type="nucleotide sequence ID" value="NZ_BMJM01000002.1"/>
</dbReference>
<evidence type="ECO:0000256" key="5">
    <source>
        <dbReference type="ARBA" id="ARBA00023136"/>
    </source>
</evidence>
<feature type="transmembrane region" description="Helical" evidence="7">
    <location>
        <begin position="108"/>
        <end position="129"/>
    </location>
</feature>
<evidence type="ECO:0000256" key="2">
    <source>
        <dbReference type="ARBA" id="ARBA00007802"/>
    </source>
</evidence>
<organism evidence="8 9">
    <name type="scientific">Sandarakinorhabdus glacialis</name>
    <dbReference type="NCBI Taxonomy" id="1614636"/>
    <lineage>
        <taxon>Bacteria</taxon>
        <taxon>Pseudomonadati</taxon>
        <taxon>Pseudomonadota</taxon>
        <taxon>Alphaproteobacteria</taxon>
        <taxon>Sphingomonadales</taxon>
        <taxon>Sphingosinicellaceae</taxon>
        <taxon>Sandarakinorhabdus</taxon>
    </lineage>
</organism>
<dbReference type="InterPro" id="IPR007688">
    <property type="entry name" value="Conjugal_tfr_TrbL/VirB6"/>
</dbReference>
<feature type="transmembrane region" description="Helical" evidence="7">
    <location>
        <begin position="212"/>
        <end position="237"/>
    </location>
</feature>
<evidence type="ECO:0000256" key="4">
    <source>
        <dbReference type="ARBA" id="ARBA00022989"/>
    </source>
</evidence>
<evidence type="ECO:0000313" key="8">
    <source>
        <dbReference type="EMBL" id="GGE02927.1"/>
    </source>
</evidence>
<feature type="transmembrane region" description="Helical" evidence="7">
    <location>
        <begin position="257"/>
        <end position="279"/>
    </location>
</feature>
<gene>
    <name evidence="8" type="ORF">GCM10011529_06720</name>
</gene>
<reference evidence="8" key="2">
    <citation type="submission" date="2020-09" db="EMBL/GenBank/DDBJ databases">
        <authorList>
            <person name="Sun Q."/>
            <person name="Zhou Y."/>
        </authorList>
    </citation>
    <scope>NUCLEOTIDE SEQUENCE</scope>
    <source>
        <strain evidence="8">CGMCC 1.15519</strain>
    </source>
</reference>
<accession>A0A916ZL45</accession>
<keyword evidence="9" id="KW-1185">Reference proteome</keyword>
<evidence type="ECO:0000256" key="3">
    <source>
        <dbReference type="ARBA" id="ARBA00022692"/>
    </source>
</evidence>
<feature type="region of interest" description="Disordered" evidence="6">
    <location>
        <begin position="354"/>
        <end position="387"/>
    </location>
</feature>